<name>A0A059FT63_9PROT</name>
<gene>
    <name evidence="2" type="ORF">HHI_09827</name>
</gene>
<dbReference type="InterPro" id="IPR016181">
    <property type="entry name" value="Acyl_CoA_acyltransferase"/>
</dbReference>
<evidence type="ECO:0000313" key="2">
    <source>
        <dbReference type="EMBL" id="KCZ93686.1"/>
    </source>
</evidence>
<dbReference type="Proteomes" id="UP000025061">
    <property type="component" value="Unassembled WGS sequence"/>
</dbReference>
<dbReference type="Gene3D" id="3.40.630.30">
    <property type="match status" value="1"/>
</dbReference>
<dbReference type="SUPFAM" id="SSF55729">
    <property type="entry name" value="Acyl-CoA N-acyltransferases (Nat)"/>
    <property type="match status" value="1"/>
</dbReference>
<feature type="domain" description="N-acetyltransferase" evidence="1">
    <location>
        <begin position="14"/>
        <end position="152"/>
    </location>
</feature>
<dbReference type="InterPro" id="IPR000182">
    <property type="entry name" value="GNAT_dom"/>
</dbReference>
<comment type="caution">
    <text evidence="2">The sequence shown here is derived from an EMBL/GenBank/DDBJ whole genome shotgun (WGS) entry which is preliminary data.</text>
</comment>
<proteinExistence type="predicted"/>
<keyword evidence="3" id="KW-1185">Reference proteome</keyword>
<dbReference type="Pfam" id="PF13302">
    <property type="entry name" value="Acetyltransf_3"/>
    <property type="match status" value="1"/>
</dbReference>
<dbReference type="GO" id="GO:0016747">
    <property type="term" value="F:acyltransferase activity, transferring groups other than amino-acyl groups"/>
    <property type="evidence" value="ECO:0007669"/>
    <property type="project" value="InterPro"/>
</dbReference>
<dbReference type="PATRIC" id="fig|1280951.3.peg.1983"/>
<sequence>MFLAPVTLENQFVRLRPFVPGADGAELYALADRAPEIFRLWSFRGPGDWVGAWAESIRRRTEDGTMIAFAAERPHDNAFLGITSFLDPSEVNKSVEIGMTCYAPEAQGTRVNPSAKRLLMAHAFEAWGARRVQYQVDNRNERSKAAVLKLGGKLEGVLRNHRTLPDGFVRDTAFFSILDTEWPEVKARLDARIAAAEVAAP</sequence>
<dbReference type="AlphaFoldDB" id="A0A059FT63"/>
<organism evidence="2 3">
    <name type="scientific">Hyphomonas hirschiana VP5</name>
    <dbReference type="NCBI Taxonomy" id="1280951"/>
    <lineage>
        <taxon>Bacteria</taxon>
        <taxon>Pseudomonadati</taxon>
        <taxon>Pseudomonadota</taxon>
        <taxon>Alphaproteobacteria</taxon>
        <taxon>Hyphomonadales</taxon>
        <taxon>Hyphomonadaceae</taxon>
        <taxon>Hyphomonas</taxon>
    </lineage>
</organism>
<protein>
    <recommendedName>
        <fullName evidence="1">N-acetyltransferase domain-containing protein</fullName>
    </recommendedName>
</protein>
<accession>A0A059FT63</accession>
<evidence type="ECO:0000313" key="3">
    <source>
        <dbReference type="Proteomes" id="UP000025061"/>
    </source>
</evidence>
<reference evidence="2 3" key="1">
    <citation type="submission" date="2013-04" db="EMBL/GenBank/DDBJ databases">
        <title>Hyphomonas hirschiana VP5 Genome Sequencing.</title>
        <authorList>
            <person name="Lai Q."/>
            <person name="Shao Z."/>
        </authorList>
    </citation>
    <scope>NUCLEOTIDE SEQUENCE [LARGE SCALE GENOMIC DNA]</scope>
    <source>
        <strain evidence="2 3">VP5</strain>
    </source>
</reference>
<dbReference type="RefSeq" id="WP_011647921.1">
    <property type="nucleotide sequence ID" value="NZ_ARYI01000007.1"/>
</dbReference>
<dbReference type="EMBL" id="ARYI01000007">
    <property type="protein sequence ID" value="KCZ93686.1"/>
    <property type="molecule type" value="Genomic_DNA"/>
</dbReference>
<dbReference type="PANTHER" id="PTHR43610:SF1">
    <property type="entry name" value="N-ACETYLTRANSFERASE DOMAIN-CONTAINING PROTEIN"/>
    <property type="match status" value="1"/>
</dbReference>
<dbReference type="PANTHER" id="PTHR43610">
    <property type="entry name" value="BLL6696 PROTEIN"/>
    <property type="match status" value="1"/>
</dbReference>
<evidence type="ECO:0000259" key="1">
    <source>
        <dbReference type="Pfam" id="PF13302"/>
    </source>
</evidence>